<organism evidence="2 3">
    <name type="scientific">Cordylochernes scorpioides</name>
    <dbReference type="NCBI Taxonomy" id="51811"/>
    <lineage>
        <taxon>Eukaryota</taxon>
        <taxon>Metazoa</taxon>
        <taxon>Ecdysozoa</taxon>
        <taxon>Arthropoda</taxon>
        <taxon>Chelicerata</taxon>
        <taxon>Arachnida</taxon>
        <taxon>Pseudoscorpiones</taxon>
        <taxon>Cheliferoidea</taxon>
        <taxon>Chernetidae</taxon>
        <taxon>Cordylochernes</taxon>
    </lineage>
</organism>
<gene>
    <name evidence="2" type="ORF">LAZ67_23001542</name>
</gene>
<evidence type="ECO:0000256" key="1">
    <source>
        <dbReference type="SAM" id="SignalP"/>
    </source>
</evidence>
<evidence type="ECO:0000313" key="3">
    <source>
        <dbReference type="Proteomes" id="UP001235939"/>
    </source>
</evidence>
<protein>
    <submittedName>
        <fullName evidence="2">K02A2.6-like</fullName>
    </submittedName>
</protein>
<dbReference type="EMBL" id="CP092885">
    <property type="protein sequence ID" value="UYV83588.1"/>
    <property type="molecule type" value="Genomic_DNA"/>
</dbReference>
<reference evidence="2 3" key="1">
    <citation type="submission" date="2022-03" db="EMBL/GenBank/DDBJ databases">
        <title>A chromosomal length assembly of Cordylochernes scorpioides.</title>
        <authorList>
            <person name="Zeh D."/>
            <person name="Zeh J."/>
        </authorList>
    </citation>
    <scope>NUCLEOTIDE SEQUENCE [LARGE SCALE GENOMIC DNA]</scope>
    <source>
        <strain evidence="2">IN4F17</strain>
        <tissue evidence="2">Whole Body</tissue>
    </source>
</reference>
<dbReference type="Pfam" id="PF24664">
    <property type="entry name" value="Monjiviricetes_fusion"/>
    <property type="match status" value="1"/>
</dbReference>
<sequence>MPSIKLLLALCTVGLLGEGAPIELNPPRGPLPPVIQSDQGEFDRLITGYDCNTTAPEVLTLSTLDVGPCDIVIPTAMKNRSYNAQIVQRRTIRPVRIFSCLALKSDSYTHCGMHSHSSGVHPSSSLRPSHVTPQQCREALQTKALRGFNGRSVSLDSLNTTLRFHQPKAGWFGPDGSCEGGNVMIAGRLARNIVHYEEWHIKFRESYGQVDIDTRALNIMGEVKCPYGAGWCADDETGVHVWDVETLACEKDQYDILYTGKVYETEDPEMRVRTITIIKDNYLLYSVLGFRATLCGHSGYNLDYLDLYLIPQEHDIYVFDSKLTHGTPQVNLLTYVNSKVSFAYHDIYTCLRATYRELVLHMCNLERKMLKNRIELIRQSTYEGGLGGLGYPGSYVKVSGEVMHIIKCTPVVVTLREATECYKSLPVMYMGAPVFLLPQSRIIVHDSARIPCSSVTPTMFNLRGEWIEMTPMYRTANAPKTMKPVNYTNMPFKRIRTFAQGVIYSEKDVQATQHAIMFPSLRDAVVSDMVSTFTSTGYQTKLGNDIRQEPRIEDLVVTVGLPQYRKRTAEKNLGKCRWKE</sequence>
<proteinExistence type="predicted"/>
<keyword evidence="1" id="KW-0732">Signal</keyword>
<dbReference type="Proteomes" id="UP001235939">
    <property type="component" value="Chromosome 23"/>
</dbReference>
<feature type="chain" id="PRO_5046133081" evidence="1">
    <location>
        <begin position="20"/>
        <end position="580"/>
    </location>
</feature>
<accession>A0ABY6LR61</accession>
<keyword evidence="3" id="KW-1185">Reference proteome</keyword>
<feature type="signal peptide" evidence="1">
    <location>
        <begin position="1"/>
        <end position="19"/>
    </location>
</feature>
<evidence type="ECO:0000313" key="2">
    <source>
        <dbReference type="EMBL" id="UYV83588.1"/>
    </source>
</evidence>
<name>A0ABY6LR61_9ARAC</name>